<keyword evidence="4" id="KW-1185">Reference proteome</keyword>
<dbReference type="PANTHER" id="PTHR31571:SF1">
    <property type="entry name" value="ALTERED INHERITANCE OF MITOCHONDRIA PROTEIN 6"/>
    <property type="match status" value="1"/>
</dbReference>
<dbReference type="AlphaFoldDB" id="A0A2T0UY03"/>
<organism evidence="3 4">
    <name type="scientific">Knoellia remsis</name>
    <dbReference type="NCBI Taxonomy" id="407159"/>
    <lineage>
        <taxon>Bacteria</taxon>
        <taxon>Bacillati</taxon>
        <taxon>Actinomycetota</taxon>
        <taxon>Actinomycetes</taxon>
        <taxon>Micrococcales</taxon>
        <taxon>Intrasporangiaceae</taxon>
        <taxon>Knoellia</taxon>
    </lineage>
</organism>
<evidence type="ECO:0000256" key="1">
    <source>
        <dbReference type="ARBA" id="ARBA00014286"/>
    </source>
</evidence>
<dbReference type="GO" id="GO:0006629">
    <property type="term" value="P:lipid metabolic process"/>
    <property type="evidence" value="ECO:0007669"/>
    <property type="project" value="InterPro"/>
</dbReference>
<feature type="signal peptide" evidence="2">
    <location>
        <begin position="1"/>
        <end position="38"/>
    </location>
</feature>
<dbReference type="SUPFAM" id="SSF51695">
    <property type="entry name" value="PLC-like phosphodiesterases"/>
    <property type="match status" value="1"/>
</dbReference>
<dbReference type="InterPro" id="IPR051236">
    <property type="entry name" value="HAT_RTT109-like"/>
</dbReference>
<dbReference type="InterPro" id="IPR017946">
    <property type="entry name" value="PLC-like_Pdiesterase_TIM-brl"/>
</dbReference>
<accession>A0A2T0UY03</accession>
<comment type="caution">
    <text evidence="3">The sequence shown here is derived from an EMBL/GenBank/DDBJ whole genome shotgun (WGS) entry which is preliminary data.</text>
</comment>
<feature type="chain" id="PRO_5015413060" description="Altered inheritance of mitochondria protein 6" evidence="2">
    <location>
        <begin position="39"/>
        <end position="321"/>
    </location>
</feature>
<evidence type="ECO:0000313" key="3">
    <source>
        <dbReference type="EMBL" id="PRY62813.1"/>
    </source>
</evidence>
<evidence type="ECO:0000313" key="4">
    <source>
        <dbReference type="Proteomes" id="UP000237822"/>
    </source>
</evidence>
<dbReference type="Gene3D" id="3.20.20.190">
    <property type="entry name" value="Phosphatidylinositol (PI) phosphodiesterase"/>
    <property type="match status" value="1"/>
</dbReference>
<dbReference type="InterPro" id="IPR039559">
    <property type="entry name" value="AIM6_PI-PLC-like_dom"/>
</dbReference>
<name>A0A2T0UY03_9MICO</name>
<keyword evidence="2" id="KW-0732">Signal</keyword>
<dbReference type="EMBL" id="PVTI01000003">
    <property type="protein sequence ID" value="PRY62813.1"/>
    <property type="molecule type" value="Genomic_DNA"/>
</dbReference>
<sequence length="321" mass="34962">MFTLGEGSAVMSGMPLRTLLAFVTAVLGLALATPAAPAAPVATASATRVVSAASADETPTRRPLALTVQPLERAHAHNDYEHPRPLLDALDRGFTSVEADVWIVGGELYLGHDGPDLTRTLRDYYLEPLAQRFRQNGGAIYPRWRPDFRLLIDVKGDATTTWAAIEKQLAAYPQLFTAYRGGKVHERAVTAVISGNRDLASMQAATTRFSFYDGRIGDLGGPLPASLVPLISDNWTKLFTWQGIGPMPEAERARLRQIVATAHANGQDVRFWATPDLPGPARDALWRELVAADVDAINTDDLAGLQRFLLAEDPQEAQNRD</sequence>
<evidence type="ECO:0000256" key="2">
    <source>
        <dbReference type="SAM" id="SignalP"/>
    </source>
</evidence>
<dbReference type="Pfam" id="PF13653">
    <property type="entry name" value="GDPD_2"/>
    <property type="match status" value="1"/>
</dbReference>
<dbReference type="PANTHER" id="PTHR31571">
    <property type="entry name" value="ALTERED INHERITANCE OF MITOCHONDRIA PROTEIN 6"/>
    <property type="match status" value="1"/>
</dbReference>
<dbReference type="Proteomes" id="UP000237822">
    <property type="component" value="Unassembled WGS sequence"/>
</dbReference>
<dbReference type="GO" id="GO:0008081">
    <property type="term" value="F:phosphoric diester hydrolase activity"/>
    <property type="evidence" value="ECO:0007669"/>
    <property type="project" value="InterPro"/>
</dbReference>
<dbReference type="CDD" id="cd08577">
    <property type="entry name" value="PI-PLCc_GDPD_SF_unchar3"/>
    <property type="match status" value="1"/>
</dbReference>
<proteinExistence type="predicted"/>
<reference evidence="3 4" key="1">
    <citation type="submission" date="2018-03" db="EMBL/GenBank/DDBJ databases">
        <title>Genomic Encyclopedia of Archaeal and Bacterial Type Strains, Phase II (KMG-II): from individual species to whole genera.</title>
        <authorList>
            <person name="Goeker M."/>
        </authorList>
    </citation>
    <scope>NUCLEOTIDE SEQUENCE [LARGE SCALE GENOMIC DNA]</scope>
    <source>
        <strain evidence="3 4">ATCC BAA-1496</strain>
    </source>
</reference>
<gene>
    <name evidence="3" type="ORF">BCF74_10320</name>
</gene>
<protein>
    <recommendedName>
        <fullName evidence="1">Altered inheritance of mitochondria protein 6</fullName>
    </recommendedName>
</protein>